<dbReference type="PANTHER" id="PTHR48050:SF13">
    <property type="entry name" value="STEROL 3-BETA-GLUCOSYLTRANSFERASE UGT80A2"/>
    <property type="match status" value="1"/>
</dbReference>
<dbReference type="CDD" id="cd03784">
    <property type="entry name" value="GT1_Gtf-like"/>
    <property type="match status" value="1"/>
</dbReference>
<comment type="caution">
    <text evidence="2">The sequence shown here is derived from an EMBL/GenBank/DDBJ whole genome shotgun (WGS) entry which is preliminary data.</text>
</comment>
<gene>
    <name evidence="2" type="ORF">FHW18_004424</name>
</gene>
<dbReference type="Pfam" id="PF00201">
    <property type="entry name" value="UDPGT"/>
    <property type="match status" value="1"/>
</dbReference>
<evidence type="ECO:0000313" key="2">
    <source>
        <dbReference type="EMBL" id="NYE85117.1"/>
    </source>
</evidence>
<dbReference type="GO" id="GO:0008194">
    <property type="term" value="F:UDP-glycosyltransferase activity"/>
    <property type="evidence" value="ECO:0007669"/>
    <property type="project" value="InterPro"/>
</dbReference>
<dbReference type="AlphaFoldDB" id="A0A7Y9IY12"/>
<sequence>MIHFGVIAPAFSSHFQVLQALASALVDKGHRVTFIHQADTRPFVTDPRIGFEAVGADTHPLGSLAHTIRAAANPGSPWGLRRVIVDLARCTDMLCREVPAALSRLGIDALLCDQMEAAGGLIGDGVGLPYVSIACALPVNREPGVPLPVMPFVWDDTEKSAQMAAQSERIYDWMMTPHRRVIESRAAGFGLSRRGALHECLSPLAQVSQIIPEFDFPRRSLPAQFHYVGPLRPVDTSGPPLPWPIENDRPFVFASLGTVQGYRLDLFKRIAQACRRVDAQLLVGHCGGLNAQQSRELEAAGATWVTDYAPQGAALMRADAVVSHGGLNTVLDAMATRTPMLAMPIAFDQPGAAARMVRIGAGRRASPRFATVGRLTTLLRELLDDTEMAGRLEGLSAAVLRAGGTRRAVEIILDAVEGRVTADRQTGGEGQLPGALRMPAAVAEGGSASAHRTAYGDDGSAKARAPAAQQA</sequence>
<dbReference type="EMBL" id="JACBYR010000002">
    <property type="protein sequence ID" value="NYE85117.1"/>
    <property type="molecule type" value="Genomic_DNA"/>
</dbReference>
<reference evidence="2 3" key="1">
    <citation type="submission" date="2020-07" db="EMBL/GenBank/DDBJ databases">
        <title>Genomic Encyclopedia of Type Strains, Phase IV (KMG-V): Genome sequencing to study the core and pangenomes of soil and plant-associated prokaryotes.</title>
        <authorList>
            <person name="Whitman W."/>
        </authorList>
    </citation>
    <scope>NUCLEOTIDE SEQUENCE [LARGE SCALE GENOMIC DNA]</scope>
    <source>
        <strain evidence="2 3">SAS40</strain>
    </source>
</reference>
<organism evidence="2 3">
    <name type="scientific">Pigmentiphaga litoralis</name>
    <dbReference type="NCBI Taxonomy" id="516702"/>
    <lineage>
        <taxon>Bacteria</taxon>
        <taxon>Pseudomonadati</taxon>
        <taxon>Pseudomonadota</taxon>
        <taxon>Betaproteobacteria</taxon>
        <taxon>Burkholderiales</taxon>
        <taxon>Alcaligenaceae</taxon>
        <taxon>Pigmentiphaga</taxon>
    </lineage>
</organism>
<name>A0A7Y9IY12_9BURK</name>
<dbReference type="Proteomes" id="UP000542125">
    <property type="component" value="Unassembled WGS sequence"/>
</dbReference>
<dbReference type="PANTHER" id="PTHR48050">
    <property type="entry name" value="STEROL 3-BETA-GLUCOSYLTRANSFERASE"/>
    <property type="match status" value="1"/>
</dbReference>
<dbReference type="SUPFAM" id="SSF53756">
    <property type="entry name" value="UDP-Glycosyltransferase/glycogen phosphorylase"/>
    <property type="match status" value="1"/>
</dbReference>
<proteinExistence type="predicted"/>
<accession>A0A7Y9IY12</accession>
<keyword evidence="2" id="KW-0808">Transferase</keyword>
<keyword evidence="3" id="KW-1185">Reference proteome</keyword>
<feature type="compositionally biased region" description="Low complexity" evidence="1">
    <location>
        <begin position="462"/>
        <end position="471"/>
    </location>
</feature>
<feature type="region of interest" description="Disordered" evidence="1">
    <location>
        <begin position="443"/>
        <end position="471"/>
    </location>
</feature>
<dbReference type="GO" id="GO:0017000">
    <property type="term" value="P:antibiotic biosynthetic process"/>
    <property type="evidence" value="ECO:0007669"/>
    <property type="project" value="UniProtKB-ARBA"/>
</dbReference>
<dbReference type="InterPro" id="IPR050426">
    <property type="entry name" value="Glycosyltransferase_28"/>
</dbReference>
<dbReference type="RefSeq" id="WP_179589121.1">
    <property type="nucleotide sequence ID" value="NZ_JACBYR010000002.1"/>
</dbReference>
<dbReference type="Gene3D" id="3.40.50.2000">
    <property type="entry name" value="Glycogen Phosphorylase B"/>
    <property type="match status" value="2"/>
</dbReference>
<evidence type="ECO:0000256" key="1">
    <source>
        <dbReference type="SAM" id="MobiDB-lite"/>
    </source>
</evidence>
<dbReference type="InterPro" id="IPR002213">
    <property type="entry name" value="UDP_glucos_trans"/>
</dbReference>
<protein>
    <submittedName>
        <fullName evidence="2">MGT family glycosyltransferase</fullName>
    </submittedName>
</protein>
<evidence type="ECO:0000313" key="3">
    <source>
        <dbReference type="Proteomes" id="UP000542125"/>
    </source>
</evidence>